<protein>
    <recommendedName>
        <fullName evidence="3">DUF1353 domain-containing protein</fullName>
    </recommendedName>
</protein>
<dbReference type="Proteomes" id="UP001265550">
    <property type="component" value="Unassembled WGS sequence"/>
</dbReference>
<name>A0ABU1V5Y0_9BURK</name>
<comment type="caution">
    <text evidence="1">The sequence shown here is derived from an EMBL/GenBank/DDBJ whole genome shotgun (WGS) entry which is preliminary data.</text>
</comment>
<evidence type="ECO:0000313" key="2">
    <source>
        <dbReference type="Proteomes" id="UP001265550"/>
    </source>
</evidence>
<reference evidence="1 2" key="1">
    <citation type="submission" date="2023-07" db="EMBL/GenBank/DDBJ databases">
        <title>Sorghum-associated microbial communities from plants grown in Nebraska, USA.</title>
        <authorList>
            <person name="Schachtman D."/>
        </authorList>
    </citation>
    <scope>NUCLEOTIDE SEQUENCE [LARGE SCALE GENOMIC DNA]</scope>
    <source>
        <strain evidence="1 2">BE240</strain>
    </source>
</reference>
<gene>
    <name evidence="1" type="ORF">J2X09_000520</name>
</gene>
<sequence>MLIALAGCTHFDHGALDADEEGFAEHHTALAANSREARWGRFEGRVVTEWLRDGRFMKLEEPFTFVEVDGRRWTAPKGARVNGASIPRIAWSLVGSPFDGLYREASVVHDVACDPEHQYLGATWQQAHLMFYRAMRARGVDIETAKSFYAAVYHFGPRWEEVTQIKGLYDFQVDQLVDLAKSANPDGRVISGSEQLLASVDRTTIESTRSFERPRWRQNVEDDPAQREYESAIQELVKPPSQRPSMYPKPPGDLKVFIRVATPRTLTTESQLEQLVGEIKALNLNLEEIRRFRPKE</sequence>
<evidence type="ECO:0000313" key="1">
    <source>
        <dbReference type="EMBL" id="MDR7092797.1"/>
    </source>
</evidence>
<dbReference type="InterPro" id="IPR010767">
    <property type="entry name" value="Phage_CGC-2007_Cje0229"/>
</dbReference>
<dbReference type="RefSeq" id="WP_204731792.1">
    <property type="nucleotide sequence ID" value="NZ_JAVDWE010000001.1"/>
</dbReference>
<accession>A0ABU1V5Y0</accession>
<keyword evidence="2" id="KW-1185">Reference proteome</keyword>
<organism evidence="1 2">
    <name type="scientific">Hydrogenophaga laconesensis</name>
    <dbReference type="NCBI Taxonomy" id="1805971"/>
    <lineage>
        <taxon>Bacteria</taxon>
        <taxon>Pseudomonadati</taxon>
        <taxon>Pseudomonadota</taxon>
        <taxon>Betaproteobacteria</taxon>
        <taxon>Burkholderiales</taxon>
        <taxon>Comamonadaceae</taxon>
        <taxon>Hydrogenophaga</taxon>
    </lineage>
</organism>
<proteinExistence type="predicted"/>
<dbReference type="Pfam" id="PF07087">
    <property type="entry name" value="DUF1353"/>
    <property type="match status" value="1"/>
</dbReference>
<dbReference type="EMBL" id="JAVDWE010000001">
    <property type="protein sequence ID" value="MDR7092797.1"/>
    <property type="molecule type" value="Genomic_DNA"/>
</dbReference>
<evidence type="ECO:0008006" key="3">
    <source>
        <dbReference type="Google" id="ProtNLM"/>
    </source>
</evidence>